<dbReference type="PROSITE" id="PS50943">
    <property type="entry name" value="HTH_CROC1"/>
    <property type="match status" value="1"/>
</dbReference>
<reference evidence="2" key="1">
    <citation type="submission" date="2022-01" db="EMBL/GenBank/DDBJ databases">
        <title>Genome-Based Taxonomic Classification of the Phylum Actinobacteria.</title>
        <authorList>
            <person name="Gao Y."/>
        </authorList>
    </citation>
    <scope>NUCLEOTIDE SEQUENCE</scope>
    <source>
        <strain evidence="2">KLBMP 8922</strain>
    </source>
</reference>
<organism evidence="2 3">
    <name type="scientific">Yinghuangia soli</name>
    <dbReference type="NCBI Taxonomy" id="2908204"/>
    <lineage>
        <taxon>Bacteria</taxon>
        <taxon>Bacillati</taxon>
        <taxon>Actinomycetota</taxon>
        <taxon>Actinomycetes</taxon>
        <taxon>Kitasatosporales</taxon>
        <taxon>Streptomycetaceae</taxon>
        <taxon>Yinghuangia</taxon>
    </lineage>
</organism>
<proteinExistence type="predicted"/>
<evidence type="ECO:0000259" key="1">
    <source>
        <dbReference type="PROSITE" id="PS50943"/>
    </source>
</evidence>
<dbReference type="InterPro" id="IPR043917">
    <property type="entry name" value="DUF5753"/>
</dbReference>
<protein>
    <submittedName>
        <fullName evidence="2">Helix-turn-helix transcriptional regulator</fullName>
    </submittedName>
</protein>
<evidence type="ECO:0000313" key="2">
    <source>
        <dbReference type="EMBL" id="MCF2529742.1"/>
    </source>
</evidence>
<name>A0AA41U3I3_9ACTN</name>
<dbReference type="Pfam" id="PF19054">
    <property type="entry name" value="DUF5753"/>
    <property type="match status" value="1"/>
</dbReference>
<sequence>MAVRSQKPGTEDHADLLAFLADEIRFRREKAGLSREQFGNLASIAATTVASYENGHRPLNAQFVFRTDEILDADGALTRPWERIVAHERGPDGFPWYIEMEKSASVIRTYESVLIPGLLQTREYARRLHATHRPAETDVQIERKVERRLARQEIFHRSPAVHLRFIIDEAAFRRIPREGGLAIEQLAHLLEMARLPNVSLGVISFADGFYPGLNGPFTLLAFDDGGESCYVPPAGRSAITVDRLRLAAFRETYDGLLAAALTQRQSEDLVREILETM</sequence>
<dbReference type="SUPFAM" id="SSF47413">
    <property type="entry name" value="lambda repressor-like DNA-binding domains"/>
    <property type="match status" value="1"/>
</dbReference>
<dbReference type="GO" id="GO:0003677">
    <property type="term" value="F:DNA binding"/>
    <property type="evidence" value="ECO:0007669"/>
    <property type="project" value="InterPro"/>
</dbReference>
<feature type="domain" description="HTH cro/C1-type" evidence="1">
    <location>
        <begin position="24"/>
        <end position="77"/>
    </location>
</feature>
<dbReference type="SMART" id="SM00530">
    <property type="entry name" value="HTH_XRE"/>
    <property type="match status" value="1"/>
</dbReference>
<evidence type="ECO:0000313" key="3">
    <source>
        <dbReference type="Proteomes" id="UP001165378"/>
    </source>
</evidence>
<gene>
    <name evidence="2" type="ORF">LZ495_21315</name>
</gene>
<keyword evidence="3" id="KW-1185">Reference proteome</keyword>
<comment type="caution">
    <text evidence="2">The sequence shown here is derived from an EMBL/GenBank/DDBJ whole genome shotgun (WGS) entry which is preliminary data.</text>
</comment>
<accession>A0AA41U3I3</accession>
<dbReference type="CDD" id="cd00093">
    <property type="entry name" value="HTH_XRE"/>
    <property type="match status" value="1"/>
</dbReference>
<dbReference type="Pfam" id="PF13560">
    <property type="entry name" value="HTH_31"/>
    <property type="match status" value="1"/>
</dbReference>
<dbReference type="AlphaFoldDB" id="A0AA41U3I3"/>
<dbReference type="Gene3D" id="1.10.260.40">
    <property type="entry name" value="lambda repressor-like DNA-binding domains"/>
    <property type="match status" value="1"/>
</dbReference>
<dbReference type="RefSeq" id="WP_235054161.1">
    <property type="nucleotide sequence ID" value="NZ_JAKFHA010000012.1"/>
</dbReference>
<dbReference type="InterPro" id="IPR010982">
    <property type="entry name" value="Lambda_DNA-bd_dom_sf"/>
</dbReference>
<dbReference type="EMBL" id="JAKFHA010000012">
    <property type="protein sequence ID" value="MCF2529742.1"/>
    <property type="molecule type" value="Genomic_DNA"/>
</dbReference>
<dbReference type="Proteomes" id="UP001165378">
    <property type="component" value="Unassembled WGS sequence"/>
</dbReference>
<dbReference type="InterPro" id="IPR001387">
    <property type="entry name" value="Cro/C1-type_HTH"/>
</dbReference>